<feature type="region of interest" description="Disordered" evidence="1">
    <location>
        <begin position="730"/>
        <end position="903"/>
    </location>
</feature>
<evidence type="ECO:0000313" key="2">
    <source>
        <dbReference type="EMBL" id="RDB16980.1"/>
    </source>
</evidence>
<feature type="compositionally biased region" description="Low complexity" evidence="1">
    <location>
        <begin position="730"/>
        <end position="765"/>
    </location>
</feature>
<dbReference type="InParanoid" id="A0A369J745"/>
<feature type="compositionally biased region" description="Basic and acidic residues" evidence="1">
    <location>
        <begin position="636"/>
        <end position="667"/>
    </location>
</feature>
<feature type="compositionally biased region" description="Polar residues" evidence="1">
    <location>
        <begin position="508"/>
        <end position="518"/>
    </location>
</feature>
<dbReference type="AlphaFoldDB" id="A0A369J745"/>
<feature type="compositionally biased region" description="Basic residues" evidence="1">
    <location>
        <begin position="879"/>
        <end position="888"/>
    </location>
</feature>
<comment type="caution">
    <text evidence="2">The sequence shown here is derived from an EMBL/GenBank/DDBJ whole genome shotgun (WGS) entry which is preliminary data.</text>
</comment>
<sequence>MSESIFPWISTYLINAAEEHGANMMAIPHFAKKKKVQLTEFLTYAENDVIWARISDKEHFVPIRFSRDAVMECTKLSRHRLTEHKSAIIFISDFKPFFARVPGKNGVGMSSEAFLALECNSLQLIGSYGEDRFGNPKPVESNSDLREWSEGLRKDGGAGNCLKLRKQAANSTINDSQHDPGPSRPHHAVTASITTHPSMQTARKTASTSTNAITNGFSTTNRLSKAMDQQEIWPVTRKPMFRRPPQAVAFVLAQMKVEGDPDSDNGASAECKLNNPPLESPRAKKRPRKSALLSSSPPAPEKEPRSRSATPFSDQEWPATDPAHEMSNQSPSSPSPAQRSPSLSPTKPTAQAPTFPSSQAPSVLTSQLLPPTPAQRTPRTKRLALPPSSPPSPSQAQETVLLPPPTLSPPTHARREVTRKVPRPLQPPPPSHSADPIVLVPNSDTSLSYSQSQSQSLSQSQQKSLSQPVVLSQLSALARTRKLPETRHEPTTTDDVDMRDDEQDDTTNFPNSLFSSQGKDYDGDQSSPSHSEPSEPRKLLAVPSPLSHSDSKHTDGDDEKDGDLYAGEGSEPRPSTLSDHPESEDELAGASLVVEASASQDSNDAVATADITMNPVQELDEDDAQTHVELFGPTQEHSEWLSPHEHGDIQTGSEKVKEPDTRHLPHETHRRQQLSSKSDLTPLPLSAVSSETDGKGSRSGPTDDVPVAPSNHIAVVGEVQHDAVSWSAPSFLRASSSKSKSTVSKSTTSAASVAARRSISNSRSVPTPPPHALKRSRLVNGSSENVTTTKLPEKPHLDATPSSTLRNRPQGAPLAPGDQNNDPFQHSTREAMTPQLSKQVYRSKETSQPSDTRDAQTQGNKRGRDVASDDGRASDEASHHHHMRKKRKVEPQPDTRNKEAIPDDDDDEVVFIKAEYRSQVTVVKSGVKRKLNGYTVNLDKIVLADEKEPWMDWKTLYEIMLRTDESRGDQ</sequence>
<protein>
    <recommendedName>
        <fullName evidence="4">Telomere replication protein EST3</fullName>
    </recommendedName>
</protein>
<proteinExistence type="predicted"/>
<reference evidence="2" key="1">
    <citation type="submission" date="2018-04" db="EMBL/GenBank/DDBJ databases">
        <title>Whole genome sequencing of Hypsizygus marmoreus.</title>
        <authorList>
            <person name="Choi I.-G."/>
            <person name="Min B."/>
            <person name="Kim J.-G."/>
            <person name="Kim S."/>
            <person name="Oh Y.-L."/>
            <person name="Kong W.-S."/>
            <person name="Park H."/>
            <person name="Jeong J."/>
            <person name="Song E.-S."/>
        </authorList>
    </citation>
    <scope>NUCLEOTIDE SEQUENCE [LARGE SCALE GENOMIC DNA]</scope>
    <source>
        <strain evidence="2">51987-8</strain>
    </source>
</reference>
<accession>A0A369J745</accession>
<feature type="compositionally biased region" description="Low complexity" evidence="1">
    <location>
        <begin position="446"/>
        <end position="475"/>
    </location>
</feature>
<feature type="compositionally biased region" description="Basic and acidic residues" evidence="1">
    <location>
        <begin position="482"/>
        <end position="491"/>
    </location>
</feature>
<evidence type="ECO:0008006" key="4">
    <source>
        <dbReference type="Google" id="ProtNLM"/>
    </source>
</evidence>
<name>A0A369J745_HYPMA</name>
<dbReference type="EMBL" id="LUEZ02000122">
    <property type="protein sequence ID" value="RDB16980.1"/>
    <property type="molecule type" value="Genomic_DNA"/>
</dbReference>
<feature type="compositionally biased region" description="Basic and acidic residues" evidence="1">
    <location>
        <begin position="862"/>
        <end position="878"/>
    </location>
</feature>
<feature type="region of interest" description="Disordered" evidence="1">
    <location>
        <begin position="170"/>
        <end position="189"/>
    </location>
</feature>
<organism evidence="2 3">
    <name type="scientific">Hypsizygus marmoreus</name>
    <name type="common">White beech mushroom</name>
    <name type="synonym">Agaricus marmoreus</name>
    <dbReference type="NCBI Taxonomy" id="39966"/>
    <lineage>
        <taxon>Eukaryota</taxon>
        <taxon>Fungi</taxon>
        <taxon>Dikarya</taxon>
        <taxon>Basidiomycota</taxon>
        <taxon>Agaricomycotina</taxon>
        <taxon>Agaricomycetes</taxon>
        <taxon>Agaricomycetidae</taxon>
        <taxon>Agaricales</taxon>
        <taxon>Tricholomatineae</taxon>
        <taxon>Lyophyllaceae</taxon>
        <taxon>Hypsizygus</taxon>
    </lineage>
</organism>
<dbReference type="OrthoDB" id="3144405at2759"/>
<dbReference type="Proteomes" id="UP000076154">
    <property type="component" value="Unassembled WGS sequence"/>
</dbReference>
<feature type="region of interest" description="Disordered" evidence="1">
    <location>
        <begin position="194"/>
        <end position="216"/>
    </location>
</feature>
<feature type="compositionally biased region" description="Basic and acidic residues" evidence="1">
    <location>
        <begin position="889"/>
        <end position="901"/>
    </location>
</feature>
<feature type="region of interest" description="Disordered" evidence="1">
    <location>
        <begin position="259"/>
        <end position="713"/>
    </location>
</feature>
<feature type="compositionally biased region" description="Polar residues" evidence="1">
    <location>
        <begin position="834"/>
        <end position="860"/>
    </location>
</feature>
<evidence type="ECO:0000256" key="1">
    <source>
        <dbReference type="SAM" id="MobiDB-lite"/>
    </source>
</evidence>
<gene>
    <name evidence="2" type="ORF">Hypma_002651</name>
</gene>
<feature type="compositionally biased region" description="Polar residues" evidence="1">
    <location>
        <begin position="779"/>
        <end position="790"/>
    </location>
</feature>
<feature type="compositionally biased region" description="Acidic residues" evidence="1">
    <location>
        <begin position="492"/>
        <end position="505"/>
    </location>
</feature>
<feature type="compositionally biased region" description="Polar residues" evidence="1">
    <location>
        <begin position="346"/>
        <end position="377"/>
    </location>
</feature>
<feature type="compositionally biased region" description="Low complexity" evidence="1">
    <location>
        <begin position="327"/>
        <end position="345"/>
    </location>
</feature>
<keyword evidence="3" id="KW-1185">Reference proteome</keyword>
<evidence type="ECO:0000313" key="3">
    <source>
        <dbReference type="Proteomes" id="UP000076154"/>
    </source>
</evidence>